<comment type="caution">
    <text evidence="1">The sequence shown here is derived from an EMBL/GenBank/DDBJ whole genome shotgun (WGS) entry which is preliminary data.</text>
</comment>
<reference evidence="2" key="1">
    <citation type="journal article" date="2023" name="G3 (Bethesda)">
        <title>Genome assembly and association tests identify interacting loci associated with vigor, precocity, and sex in interspecific pistachio rootstocks.</title>
        <authorList>
            <person name="Palmer W."/>
            <person name="Jacygrad E."/>
            <person name="Sagayaradj S."/>
            <person name="Cavanaugh K."/>
            <person name="Han R."/>
            <person name="Bertier L."/>
            <person name="Beede B."/>
            <person name="Kafkas S."/>
            <person name="Golino D."/>
            <person name="Preece J."/>
            <person name="Michelmore R."/>
        </authorList>
    </citation>
    <scope>NUCLEOTIDE SEQUENCE [LARGE SCALE GENOMIC DNA]</scope>
</reference>
<sequence>MEGLKMPGLHKGVSRINILKKQLGRTLPTDTNTDNTNAFMDEH</sequence>
<dbReference type="Proteomes" id="UP001164250">
    <property type="component" value="Chromosome 2"/>
</dbReference>
<organism evidence="1 2">
    <name type="scientific">Pistacia atlantica</name>
    <dbReference type="NCBI Taxonomy" id="434234"/>
    <lineage>
        <taxon>Eukaryota</taxon>
        <taxon>Viridiplantae</taxon>
        <taxon>Streptophyta</taxon>
        <taxon>Embryophyta</taxon>
        <taxon>Tracheophyta</taxon>
        <taxon>Spermatophyta</taxon>
        <taxon>Magnoliopsida</taxon>
        <taxon>eudicotyledons</taxon>
        <taxon>Gunneridae</taxon>
        <taxon>Pentapetalae</taxon>
        <taxon>rosids</taxon>
        <taxon>malvids</taxon>
        <taxon>Sapindales</taxon>
        <taxon>Anacardiaceae</taxon>
        <taxon>Pistacia</taxon>
    </lineage>
</organism>
<gene>
    <name evidence="1" type="ORF">Patl1_17910</name>
</gene>
<keyword evidence="2" id="KW-1185">Reference proteome</keyword>
<accession>A0ACC1C1F7</accession>
<name>A0ACC1C1F7_9ROSI</name>
<protein>
    <submittedName>
        <fullName evidence="1">Uncharacterized protein</fullName>
    </submittedName>
</protein>
<dbReference type="EMBL" id="CM047898">
    <property type="protein sequence ID" value="KAJ0105929.1"/>
    <property type="molecule type" value="Genomic_DNA"/>
</dbReference>
<proteinExistence type="predicted"/>
<evidence type="ECO:0000313" key="2">
    <source>
        <dbReference type="Proteomes" id="UP001164250"/>
    </source>
</evidence>
<evidence type="ECO:0000313" key="1">
    <source>
        <dbReference type="EMBL" id="KAJ0105929.1"/>
    </source>
</evidence>